<evidence type="ECO:0000256" key="3">
    <source>
        <dbReference type="ARBA" id="ARBA00022692"/>
    </source>
</evidence>
<protein>
    <submittedName>
        <fullName evidence="7">Uncharacterized protein</fullName>
    </submittedName>
</protein>
<evidence type="ECO:0000256" key="5">
    <source>
        <dbReference type="ARBA" id="ARBA00023136"/>
    </source>
</evidence>
<proteinExistence type="evidence at transcript level"/>
<keyword evidence="5 6" id="KW-0472">Membrane</keyword>
<reference evidence="7" key="1">
    <citation type="journal article" date="2014" name="PLoS Negl. Trop. Dis.">
        <title>An updated insight into the Sialotranscriptome of Triatoma infestans: developmental stage and geographic variations.</title>
        <authorList>
            <person name="Schwarz A."/>
            <person name="Medrano-Mercado N."/>
            <person name="Schaub G.A."/>
            <person name="Struchiner C.J."/>
            <person name="Bargues M.D."/>
            <person name="Levy M.Z."/>
            <person name="Ribeiro J.M."/>
        </authorList>
    </citation>
    <scope>NUCLEOTIDE SEQUENCE</scope>
    <source>
        <strain evidence="7">Chile</strain>
        <tissue evidence="7">Salivary glands</tissue>
    </source>
</reference>
<dbReference type="PANTHER" id="PTHR33966:SF1">
    <property type="entry name" value="PROTEIN ODR-4 HOMOLOG"/>
    <property type="match status" value="1"/>
</dbReference>
<dbReference type="PANTHER" id="PTHR33966">
    <property type="entry name" value="PROTEIN ODR-4 HOMOLOG"/>
    <property type="match status" value="1"/>
</dbReference>
<dbReference type="Pfam" id="PF14778">
    <property type="entry name" value="ODR4-like"/>
    <property type="match status" value="1"/>
</dbReference>
<dbReference type="AlphaFoldDB" id="A0A023EWZ3"/>
<name>A0A023EWZ3_TRIIF</name>
<dbReference type="GO" id="GO:0008104">
    <property type="term" value="P:intracellular protein localization"/>
    <property type="evidence" value="ECO:0007669"/>
    <property type="project" value="TreeGrafter"/>
</dbReference>
<sequence>MGKTVLADGNIQNILSAISDKESFTPGLIIGQPSEKKDFAIHAVVTTRLLDDSSTTQCTVSDFGQIEESWLKIHLKNVTRSLPGGMYVLGLFIAGPKDIFADKLNLQKVRSLINSIHSIAKSNTYLFGSNHPKNLIVLHFCSKSKKFQCKSFDVQNMSLSMSPVNWKFVNQPTAWYRIDCRYSLDSQLPYFSEKKQTFLKMSREVLEYFKGNIDDCLYFINGFTIKKSNMYTLEKIRSIIIDRLGLEEKNKKTFETEGHKYLNVFKATMFKEEPWEDDVEQFEIIEAQGSIKFDGFISSKVFLHKSATLEEAINAIKEDLVRSFAARLDLHCDSLQEESSNSENITHFLPRRIVVKHNASGILFTDYMFPDDTKEDIVNSVKEQLGIEVTPEMVIALENVQQAKLSGLEKDSLDNQKNESQNAELALSDKSPNILIYSLIGACVVLIISIAVHFLM</sequence>
<evidence type="ECO:0000256" key="6">
    <source>
        <dbReference type="SAM" id="Phobius"/>
    </source>
</evidence>
<feature type="transmembrane region" description="Helical" evidence="6">
    <location>
        <begin position="434"/>
        <end position="455"/>
    </location>
</feature>
<dbReference type="GO" id="GO:0012505">
    <property type="term" value="C:endomembrane system"/>
    <property type="evidence" value="ECO:0007669"/>
    <property type="project" value="TreeGrafter"/>
</dbReference>
<organism evidence="7">
    <name type="scientific">Triatoma infestans</name>
    <name type="common">Assassin bug</name>
    <dbReference type="NCBI Taxonomy" id="30076"/>
    <lineage>
        <taxon>Eukaryota</taxon>
        <taxon>Metazoa</taxon>
        <taxon>Ecdysozoa</taxon>
        <taxon>Arthropoda</taxon>
        <taxon>Hexapoda</taxon>
        <taxon>Insecta</taxon>
        <taxon>Pterygota</taxon>
        <taxon>Neoptera</taxon>
        <taxon>Paraneoptera</taxon>
        <taxon>Hemiptera</taxon>
        <taxon>Heteroptera</taxon>
        <taxon>Panheteroptera</taxon>
        <taxon>Cimicomorpha</taxon>
        <taxon>Reduviidae</taxon>
        <taxon>Triatominae</taxon>
        <taxon>Triatoma</taxon>
    </lineage>
</organism>
<dbReference type="EMBL" id="GBBI01005004">
    <property type="protein sequence ID" value="JAC13708.1"/>
    <property type="molecule type" value="mRNA"/>
</dbReference>
<keyword evidence="4 6" id="KW-1133">Transmembrane helix</keyword>
<evidence type="ECO:0000256" key="4">
    <source>
        <dbReference type="ARBA" id="ARBA00022989"/>
    </source>
</evidence>
<comment type="subcellular location">
    <subcellularLocation>
        <location evidence="1">Membrane</location>
    </subcellularLocation>
</comment>
<dbReference type="InterPro" id="IPR029454">
    <property type="entry name" value="ODR-4-like"/>
</dbReference>
<comment type="similarity">
    <text evidence="2">Belongs to the ODR-4 family.</text>
</comment>
<evidence type="ECO:0000313" key="7">
    <source>
        <dbReference type="EMBL" id="JAC13708.1"/>
    </source>
</evidence>
<dbReference type="GO" id="GO:0016020">
    <property type="term" value="C:membrane"/>
    <property type="evidence" value="ECO:0007669"/>
    <property type="project" value="UniProtKB-SubCell"/>
</dbReference>
<evidence type="ECO:0000256" key="1">
    <source>
        <dbReference type="ARBA" id="ARBA00004370"/>
    </source>
</evidence>
<keyword evidence="3 6" id="KW-0812">Transmembrane</keyword>
<evidence type="ECO:0000256" key="2">
    <source>
        <dbReference type="ARBA" id="ARBA00010131"/>
    </source>
</evidence>
<accession>A0A023EWZ3</accession>